<dbReference type="InterPro" id="IPR013783">
    <property type="entry name" value="Ig-like_fold"/>
</dbReference>
<dbReference type="InterPro" id="IPR002049">
    <property type="entry name" value="LE_dom"/>
</dbReference>
<dbReference type="CDD" id="cd00055">
    <property type="entry name" value="EGF_Lam"/>
    <property type="match status" value="1"/>
</dbReference>
<dbReference type="SMART" id="SM00060">
    <property type="entry name" value="FN3"/>
    <property type="match status" value="3"/>
</dbReference>
<dbReference type="Proteomes" id="UP000504606">
    <property type="component" value="Unplaced"/>
</dbReference>
<evidence type="ECO:0000313" key="3">
    <source>
        <dbReference type="Proteomes" id="UP000504606"/>
    </source>
</evidence>
<dbReference type="SUPFAM" id="SSF49265">
    <property type="entry name" value="Fibronectin type III"/>
    <property type="match status" value="3"/>
</dbReference>
<feature type="signal peptide" evidence="1">
    <location>
        <begin position="1"/>
        <end position="27"/>
    </location>
</feature>
<dbReference type="Gene3D" id="2.170.300.10">
    <property type="entry name" value="Tie2 ligand-binding domain superfamily"/>
    <property type="match status" value="1"/>
</dbReference>
<dbReference type="GO" id="GO:0048731">
    <property type="term" value="P:system development"/>
    <property type="evidence" value="ECO:0007669"/>
    <property type="project" value="UniProtKB-ARBA"/>
</dbReference>
<sequence>MPPFHALCAAVSATAVVVMLTASVVGAREQGDTVEVGERVLVRLNVAGEGGGVVLFMMCDNKACGKVEWWSVEPYKEPAIRYKSFVNCDSDGWGGTRVDGNVNKDSDVNKQFPASTQLLVTRTSDALLTVQLFNGRTAMSATKVALSKTMNRLYIKKHRELLLSRANMTFEFLGACCAEPASCNEFSARFQGHFVCVVPRRPLRVRLVHVRQRRCVRHRDELLRVRARLPRVELRDRLAFHTGCGPDRYGRSCSSKCSGNGRGCRGGLFKDVRQVGSKVCGTGLHGHVCDQVCSPGLYGPGCTLSCGQCDPDPGQCDPYTGQCPAGCRPGYQGSSCQRELTHLTVGPDIANVTDTSISGTFTPSADNVQGSGTVSYYDVQYREVNAAGLGAGNWVSRVLVERLRSSWSASPEASPPEVHNFVVRGLRPGVEHELRVVLLDNALRGYEAVPRVRVSTTGTRRISDITVYNVTARAANISWSNPVGDAVLVRYECVKWLACFEDCFRSSNMFIIGELENRTTASIEGLLPGATYRVLVSPKNAAREQAECTTFTTQFTVPDAVPKAVVEVDEAVNRSGAADADPGVVSVNDMSATIRWRMPESCGDLNGLVTGTRWQLFLRAGACTQGCSPVLSSGLTARTELDLEALEPSTAYELRLWLFNTEGYNPERYLSVRFNTAAPAA</sequence>
<dbReference type="PROSITE" id="PS50853">
    <property type="entry name" value="FN3"/>
    <property type="match status" value="3"/>
</dbReference>
<dbReference type="PANTHER" id="PTHR26391:SF18">
    <property type="entry name" value="PROTEIN KINASE RECEPTOR TIE-1, PUTATIVE-RELATED"/>
    <property type="match status" value="1"/>
</dbReference>
<feature type="domain" description="Fibronectin type-III" evidence="2">
    <location>
        <begin position="461"/>
        <end position="559"/>
    </location>
</feature>
<gene>
    <name evidence="4" type="primary">LOC113214796</name>
</gene>
<name>A0A6J1T916_FRAOC</name>
<keyword evidence="1" id="KW-0732">Signal</keyword>
<dbReference type="CDD" id="cd00063">
    <property type="entry name" value="FN3"/>
    <property type="match status" value="2"/>
</dbReference>
<proteinExistence type="predicted"/>
<keyword evidence="3" id="KW-1185">Reference proteome</keyword>
<protein>
    <submittedName>
        <fullName evidence="4">Uncharacterized protein LOC113214796</fullName>
    </submittedName>
</protein>
<dbReference type="KEGG" id="foc:113214796"/>
<dbReference type="GeneID" id="113214796"/>
<evidence type="ECO:0000313" key="4">
    <source>
        <dbReference type="RefSeq" id="XP_026290059.2"/>
    </source>
</evidence>
<dbReference type="RefSeq" id="XP_026290059.2">
    <property type="nucleotide sequence ID" value="XM_026434274.2"/>
</dbReference>
<dbReference type="InterPro" id="IPR036116">
    <property type="entry name" value="FN3_sf"/>
</dbReference>
<dbReference type="OrthoDB" id="10252017at2759"/>
<dbReference type="InterPro" id="IPR003961">
    <property type="entry name" value="FN3_dom"/>
</dbReference>
<dbReference type="PANTHER" id="PTHR26391">
    <property type="entry name" value="INACTIVE TYROSINE-PROTEIN KINASE 7"/>
    <property type="match status" value="1"/>
</dbReference>
<dbReference type="Gene3D" id="2.60.40.10">
    <property type="entry name" value="Immunoglobulins"/>
    <property type="match status" value="3"/>
</dbReference>
<evidence type="ECO:0000259" key="2">
    <source>
        <dbReference type="PROSITE" id="PS50853"/>
    </source>
</evidence>
<feature type="chain" id="PRO_5039389003" evidence="1">
    <location>
        <begin position="28"/>
        <end position="681"/>
    </location>
</feature>
<feature type="domain" description="Fibronectin type-III" evidence="2">
    <location>
        <begin position="578"/>
        <end position="679"/>
    </location>
</feature>
<accession>A0A6J1T916</accession>
<organism evidence="3 4">
    <name type="scientific">Frankliniella occidentalis</name>
    <name type="common">Western flower thrips</name>
    <name type="synonym">Euthrips occidentalis</name>
    <dbReference type="NCBI Taxonomy" id="133901"/>
    <lineage>
        <taxon>Eukaryota</taxon>
        <taxon>Metazoa</taxon>
        <taxon>Ecdysozoa</taxon>
        <taxon>Arthropoda</taxon>
        <taxon>Hexapoda</taxon>
        <taxon>Insecta</taxon>
        <taxon>Pterygota</taxon>
        <taxon>Neoptera</taxon>
        <taxon>Paraneoptera</taxon>
        <taxon>Thysanoptera</taxon>
        <taxon>Terebrantia</taxon>
        <taxon>Thripoidea</taxon>
        <taxon>Thripidae</taxon>
        <taxon>Frankliniella</taxon>
    </lineage>
</organism>
<dbReference type="AlphaFoldDB" id="A0A6J1T916"/>
<evidence type="ECO:0000256" key="1">
    <source>
        <dbReference type="SAM" id="SignalP"/>
    </source>
</evidence>
<feature type="domain" description="Fibronectin type-III" evidence="2">
    <location>
        <begin position="343"/>
        <end position="459"/>
    </location>
</feature>
<dbReference type="GO" id="GO:0048513">
    <property type="term" value="P:animal organ development"/>
    <property type="evidence" value="ECO:0007669"/>
    <property type="project" value="UniProtKB-ARBA"/>
</dbReference>
<reference evidence="4" key="1">
    <citation type="submission" date="2025-08" db="UniProtKB">
        <authorList>
            <consortium name="RefSeq"/>
        </authorList>
    </citation>
    <scope>IDENTIFICATION</scope>
    <source>
        <tissue evidence="4">Whole organism</tissue>
    </source>
</reference>